<dbReference type="InterPro" id="IPR002347">
    <property type="entry name" value="SDR_fam"/>
</dbReference>
<sequence>MTGDKAVKPAVRIAVVSGGSSGIGRAFVAQLLGEGYAVYACGRDTGRLGQLKDALPKVEAIPCDVTDRPSVQAFATMVREAHGRIDLLVSNAGGSREVDLAGLDMCADLTGEIRVNYEGAVNLIAEFLPLLKAGAPSCLIVVGSGYGLVPSARVPLYSASKAALHSLTTTLRRTLAPLEISVTEVCPPVVDTPSVRHRSVPKMPPQDVVAQTLAGARKGKPTIYPGKVKFLPLLNRIAPALAERIVAGS</sequence>
<evidence type="ECO:0000256" key="3">
    <source>
        <dbReference type="RuleBase" id="RU000363"/>
    </source>
</evidence>
<dbReference type="PANTHER" id="PTHR44196:SF1">
    <property type="entry name" value="DEHYDROGENASE_REDUCTASE SDR FAMILY MEMBER 7B"/>
    <property type="match status" value="1"/>
</dbReference>
<evidence type="ECO:0000256" key="2">
    <source>
        <dbReference type="ARBA" id="ARBA00023002"/>
    </source>
</evidence>
<evidence type="ECO:0000313" key="5">
    <source>
        <dbReference type="Proteomes" id="UP000319897"/>
    </source>
</evidence>
<dbReference type="AlphaFoldDB" id="A0A501XDN6"/>
<dbReference type="OrthoDB" id="198783at2"/>
<comment type="caution">
    <text evidence="4">The sequence shown here is derived from an EMBL/GenBank/DDBJ whole genome shotgun (WGS) entry which is preliminary data.</text>
</comment>
<evidence type="ECO:0000313" key="4">
    <source>
        <dbReference type="EMBL" id="TPE58569.1"/>
    </source>
</evidence>
<keyword evidence="2" id="KW-0560">Oxidoreductase</keyword>
<name>A0A501XDN6_9SPHN</name>
<dbReference type="PRINTS" id="PR00080">
    <property type="entry name" value="SDRFAMILY"/>
</dbReference>
<reference evidence="4 5" key="1">
    <citation type="submission" date="2019-06" db="EMBL/GenBank/DDBJ databases">
        <authorList>
            <person name="Lee I."/>
            <person name="Jang G.I."/>
            <person name="Hwang C.Y."/>
        </authorList>
    </citation>
    <scope>NUCLEOTIDE SEQUENCE [LARGE SCALE GENOMIC DNA]</scope>
    <source>
        <strain evidence="4 5">PAMC 28131</strain>
    </source>
</reference>
<dbReference type="Proteomes" id="UP000319897">
    <property type="component" value="Unassembled WGS sequence"/>
</dbReference>
<dbReference type="PRINTS" id="PR00081">
    <property type="entry name" value="GDHRDH"/>
</dbReference>
<evidence type="ECO:0000256" key="1">
    <source>
        <dbReference type="ARBA" id="ARBA00006484"/>
    </source>
</evidence>
<dbReference type="GO" id="GO:0016020">
    <property type="term" value="C:membrane"/>
    <property type="evidence" value="ECO:0007669"/>
    <property type="project" value="TreeGrafter"/>
</dbReference>
<dbReference type="GO" id="GO:0016491">
    <property type="term" value="F:oxidoreductase activity"/>
    <property type="evidence" value="ECO:0007669"/>
    <property type="project" value="UniProtKB-KW"/>
</dbReference>
<comment type="similarity">
    <text evidence="1 3">Belongs to the short-chain dehydrogenases/reductases (SDR) family.</text>
</comment>
<dbReference type="SUPFAM" id="SSF51735">
    <property type="entry name" value="NAD(P)-binding Rossmann-fold domains"/>
    <property type="match status" value="1"/>
</dbReference>
<protein>
    <submittedName>
        <fullName evidence="4">SDR family NAD(P)-dependent oxidoreductase</fullName>
    </submittedName>
</protein>
<proteinExistence type="inferred from homology"/>
<accession>A0A501XDN6</accession>
<gene>
    <name evidence="4" type="ORF">FJQ54_16040</name>
</gene>
<dbReference type="InterPro" id="IPR036291">
    <property type="entry name" value="NAD(P)-bd_dom_sf"/>
</dbReference>
<dbReference type="PROSITE" id="PS00061">
    <property type="entry name" value="ADH_SHORT"/>
    <property type="match status" value="1"/>
</dbReference>
<dbReference type="Gene3D" id="3.40.50.720">
    <property type="entry name" value="NAD(P)-binding Rossmann-like Domain"/>
    <property type="match status" value="1"/>
</dbReference>
<dbReference type="Pfam" id="PF00106">
    <property type="entry name" value="adh_short"/>
    <property type="match status" value="1"/>
</dbReference>
<dbReference type="EMBL" id="VFSU01000034">
    <property type="protein sequence ID" value="TPE58569.1"/>
    <property type="molecule type" value="Genomic_DNA"/>
</dbReference>
<dbReference type="PANTHER" id="PTHR44196">
    <property type="entry name" value="DEHYDROGENASE/REDUCTASE SDR FAMILY MEMBER 7B"/>
    <property type="match status" value="1"/>
</dbReference>
<keyword evidence="5" id="KW-1185">Reference proteome</keyword>
<dbReference type="RefSeq" id="WP_140929421.1">
    <property type="nucleotide sequence ID" value="NZ_VFSU01000034.1"/>
</dbReference>
<organism evidence="4 5">
    <name type="scientific">Sandaracinobacter neustonicus</name>
    <dbReference type="NCBI Taxonomy" id="1715348"/>
    <lineage>
        <taxon>Bacteria</taxon>
        <taxon>Pseudomonadati</taxon>
        <taxon>Pseudomonadota</taxon>
        <taxon>Alphaproteobacteria</taxon>
        <taxon>Sphingomonadales</taxon>
        <taxon>Sphingosinicellaceae</taxon>
        <taxon>Sandaracinobacter</taxon>
    </lineage>
</organism>
<dbReference type="InterPro" id="IPR020904">
    <property type="entry name" value="Sc_DH/Rdtase_CS"/>
</dbReference>